<gene>
    <name evidence="1" type="ORF">Acr_24g0006260</name>
</gene>
<dbReference type="AlphaFoldDB" id="A0A7J0GUH8"/>
<protein>
    <submittedName>
        <fullName evidence="1">Uncharacterized protein</fullName>
    </submittedName>
</protein>
<accession>A0A7J0GUH8</accession>
<dbReference type="EMBL" id="BJWL01000024">
    <property type="protein sequence ID" value="GFZ14436.1"/>
    <property type="molecule type" value="Genomic_DNA"/>
</dbReference>
<organism evidence="1 2">
    <name type="scientific">Actinidia rufa</name>
    <dbReference type="NCBI Taxonomy" id="165716"/>
    <lineage>
        <taxon>Eukaryota</taxon>
        <taxon>Viridiplantae</taxon>
        <taxon>Streptophyta</taxon>
        <taxon>Embryophyta</taxon>
        <taxon>Tracheophyta</taxon>
        <taxon>Spermatophyta</taxon>
        <taxon>Magnoliopsida</taxon>
        <taxon>eudicotyledons</taxon>
        <taxon>Gunneridae</taxon>
        <taxon>Pentapetalae</taxon>
        <taxon>asterids</taxon>
        <taxon>Ericales</taxon>
        <taxon>Actinidiaceae</taxon>
        <taxon>Actinidia</taxon>
    </lineage>
</organism>
<reference evidence="1 2" key="1">
    <citation type="submission" date="2019-07" db="EMBL/GenBank/DDBJ databases">
        <title>De Novo Assembly of kiwifruit Actinidia rufa.</title>
        <authorList>
            <person name="Sugita-Konishi S."/>
            <person name="Sato K."/>
            <person name="Mori E."/>
            <person name="Abe Y."/>
            <person name="Kisaki G."/>
            <person name="Hamano K."/>
            <person name="Suezawa K."/>
            <person name="Otani M."/>
            <person name="Fukuda T."/>
            <person name="Manabe T."/>
            <person name="Gomi K."/>
            <person name="Tabuchi M."/>
            <person name="Akimitsu K."/>
            <person name="Kataoka I."/>
        </authorList>
    </citation>
    <scope>NUCLEOTIDE SEQUENCE [LARGE SCALE GENOMIC DNA]</scope>
    <source>
        <strain evidence="2">cv. Fuchu</strain>
    </source>
</reference>
<evidence type="ECO:0000313" key="2">
    <source>
        <dbReference type="Proteomes" id="UP000585474"/>
    </source>
</evidence>
<keyword evidence="2" id="KW-1185">Reference proteome</keyword>
<comment type="caution">
    <text evidence="1">The sequence shown here is derived from an EMBL/GenBank/DDBJ whole genome shotgun (WGS) entry which is preliminary data.</text>
</comment>
<dbReference type="Proteomes" id="UP000585474">
    <property type="component" value="Unassembled WGS sequence"/>
</dbReference>
<name>A0A7J0GUH8_9ERIC</name>
<sequence length="108" mass="12383">MRCPNTGRVIRRGQEEIQAEDKVQRGKVMDLQVKIYQHYEKTSLIKEATCPMKYQPARIVGESIGVSVDLGVRFVISVDKRDAKLKIVRGGTEHKELECQHQPQHNNL</sequence>
<proteinExistence type="predicted"/>
<evidence type="ECO:0000313" key="1">
    <source>
        <dbReference type="EMBL" id="GFZ14436.1"/>
    </source>
</evidence>